<accession>A0A3N2BL86</accession>
<reference evidence="2 3" key="1">
    <citation type="submission" date="2018-11" db="EMBL/GenBank/DDBJ databases">
        <title>Sequencing the genomes of 1000 actinobacteria strains.</title>
        <authorList>
            <person name="Klenk H.-P."/>
        </authorList>
    </citation>
    <scope>NUCLEOTIDE SEQUENCE [LARGE SCALE GENOMIC DNA]</scope>
    <source>
        <strain evidence="2 3">DSM 14012</strain>
    </source>
</reference>
<keyword evidence="1" id="KW-0472">Membrane</keyword>
<sequence length="194" mass="20625">MNEIHNTVTTDGATLMIIAFVVAVICLIVFFFFGGEPTGSKLKRRRGQICQGVAAFIFVPSVVAFFVVGGTHRADFEVVYSDTDRANDVILPDGSITGIGGPFVEIDLDQHRASFVTRSEDGVLKSWDVRTGTTWDSTLLGGVTWSIADDASGGSAYVSHQSCKLVNRAGHTAATGGCGATNVIHIPPIPERLP</sequence>
<keyword evidence="3" id="KW-1185">Reference proteome</keyword>
<dbReference type="RefSeq" id="WP_085514176.1">
    <property type="nucleotide sequence ID" value="NZ_FXAP01000007.1"/>
</dbReference>
<dbReference type="EMBL" id="RKHL01000002">
    <property type="protein sequence ID" value="ROR76041.1"/>
    <property type="molecule type" value="Genomic_DNA"/>
</dbReference>
<feature type="transmembrane region" description="Helical" evidence="1">
    <location>
        <begin position="12"/>
        <end position="33"/>
    </location>
</feature>
<comment type="caution">
    <text evidence="2">The sequence shown here is derived from an EMBL/GenBank/DDBJ whole genome shotgun (WGS) entry which is preliminary data.</text>
</comment>
<name>A0A3N2BL86_9MICO</name>
<proteinExistence type="predicted"/>
<keyword evidence="1" id="KW-0812">Transmembrane</keyword>
<evidence type="ECO:0000256" key="1">
    <source>
        <dbReference type="SAM" id="Phobius"/>
    </source>
</evidence>
<protein>
    <submittedName>
        <fullName evidence="2">Uncharacterized protein</fullName>
    </submittedName>
</protein>
<feature type="transmembrane region" description="Helical" evidence="1">
    <location>
        <begin position="53"/>
        <end position="71"/>
    </location>
</feature>
<dbReference type="AlphaFoldDB" id="A0A3N2BL86"/>
<keyword evidence="1" id="KW-1133">Transmembrane helix</keyword>
<evidence type="ECO:0000313" key="2">
    <source>
        <dbReference type="EMBL" id="ROR76041.1"/>
    </source>
</evidence>
<dbReference type="Proteomes" id="UP000266915">
    <property type="component" value="Unassembled WGS sequence"/>
</dbReference>
<organism evidence="2 3">
    <name type="scientific">Plantibacter flavus</name>
    <dbReference type="NCBI Taxonomy" id="150123"/>
    <lineage>
        <taxon>Bacteria</taxon>
        <taxon>Bacillati</taxon>
        <taxon>Actinomycetota</taxon>
        <taxon>Actinomycetes</taxon>
        <taxon>Micrococcales</taxon>
        <taxon>Microbacteriaceae</taxon>
        <taxon>Plantibacter</taxon>
    </lineage>
</organism>
<gene>
    <name evidence="2" type="ORF">EDD42_3994</name>
</gene>
<evidence type="ECO:0000313" key="3">
    <source>
        <dbReference type="Proteomes" id="UP000266915"/>
    </source>
</evidence>